<organism evidence="3 4">
    <name type="scientific">Callorhinchus milii</name>
    <name type="common">Ghost shark</name>
    <dbReference type="NCBI Taxonomy" id="7868"/>
    <lineage>
        <taxon>Eukaryota</taxon>
        <taxon>Metazoa</taxon>
        <taxon>Chordata</taxon>
        <taxon>Craniata</taxon>
        <taxon>Vertebrata</taxon>
        <taxon>Chondrichthyes</taxon>
        <taxon>Holocephali</taxon>
        <taxon>Chimaeriformes</taxon>
        <taxon>Callorhinchidae</taxon>
        <taxon>Callorhinchus</taxon>
    </lineage>
</organism>
<protein>
    <submittedName>
        <fullName evidence="3">Actin like 7A</fullName>
    </submittedName>
</protein>
<dbReference type="Proteomes" id="UP000314986">
    <property type="component" value="Unassembled WGS sequence"/>
</dbReference>
<reference evidence="4" key="3">
    <citation type="journal article" date="2014" name="Nature">
        <title>Elephant shark genome provides unique insights into gnathostome evolution.</title>
        <authorList>
            <consortium name="International Elephant Shark Genome Sequencing Consortium"/>
            <person name="Venkatesh B."/>
            <person name="Lee A.P."/>
            <person name="Ravi V."/>
            <person name="Maurya A.K."/>
            <person name="Lian M.M."/>
            <person name="Swann J.B."/>
            <person name="Ohta Y."/>
            <person name="Flajnik M.F."/>
            <person name="Sutoh Y."/>
            <person name="Kasahara M."/>
            <person name="Hoon S."/>
            <person name="Gangu V."/>
            <person name="Roy S.W."/>
            <person name="Irimia M."/>
            <person name="Korzh V."/>
            <person name="Kondrychyn I."/>
            <person name="Lim Z.W."/>
            <person name="Tay B.H."/>
            <person name="Tohari S."/>
            <person name="Kong K.W."/>
            <person name="Ho S."/>
            <person name="Lorente-Galdos B."/>
            <person name="Quilez J."/>
            <person name="Marques-Bonet T."/>
            <person name="Raney B.J."/>
            <person name="Ingham P.W."/>
            <person name="Tay A."/>
            <person name="Hillier L.W."/>
            <person name="Minx P."/>
            <person name="Boehm T."/>
            <person name="Wilson R.K."/>
            <person name="Brenner S."/>
            <person name="Warren W.C."/>
        </authorList>
    </citation>
    <scope>NUCLEOTIDE SEQUENCE [LARGE SCALE GENOMIC DNA]</scope>
</reference>
<evidence type="ECO:0000313" key="3">
    <source>
        <dbReference type="Ensembl" id="ENSCMIP00000025892.1"/>
    </source>
</evidence>
<dbReference type="Gene3D" id="3.30.420.40">
    <property type="match status" value="2"/>
</dbReference>
<proteinExistence type="inferred from homology"/>
<dbReference type="SUPFAM" id="SSF53067">
    <property type="entry name" value="Actin-like ATPase domain"/>
    <property type="match status" value="2"/>
</dbReference>
<dbReference type="GeneTree" id="ENSGT00940000162158"/>
<dbReference type="FunFam" id="3.90.640.10:FF:000007">
    <property type="entry name" value="Actin like 7B"/>
    <property type="match status" value="1"/>
</dbReference>
<dbReference type="PRINTS" id="PR00190">
    <property type="entry name" value="ACTIN"/>
</dbReference>
<dbReference type="Pfam" id="PF00022">
    <property type="entry name" value="Actin"/>
    <property type="match status" value="1"/>
</dbReference>
<dbReference type="PANTHER" id="PTHR11937">
    <property type="entry name" value="ACTIN"/>
    <property type="match status" value="1"/>
</dbReference>
<dbReference type="SMART" id="SM00268">
    <property type="entry name" value="ACTIN"/>
    <property type="match status" value="1"/>
</dbReference>
<name>A0A4W3IB15_CALMI</name>
<dbReference type="Ensembl" id="ENSCMIT00000026319.1">
    <property type="protein sequence ID" value="ENSCMIP00000025892.1"/>
    <property type="gene ID" value="ENSCMIG00000011360.1"/>
</dbReference>
<reference evidence="4" key="1">
    <citation type="journal article" date="2006" name="Science">
        <title>Ancient noncoding elements conserved in the human genome.</title>
        <authorList>
            <person name="Venkatesh B."/>
            <person name="Kirkness E.F."/>
            <person name="Loh Y.H."/>
            <person name="Halpern A.L."/>
            <person name="Lee A.P."/>
            <person name="Johnson J."/>
            <person name="Dandona N."/>
            <person name="Viswanathan L.D."/>
            <person name="Tay A."/>
            <person name="Venter J.C."/>
            <person name="Strausberg R.L."/>
            <person name="Brenner S."/>
        </authorList>
    </citation>
    <scope>NUCLEOTIDE SEQUENCE [LARGE SCALE GENOMIC DNA]</scope>
</reference>
<evidence type="ECO:0000313" key="4">
    <source>
        <dbReference type="Proteomes" id="UP000314986"/>
    </source>
</evidence>
<evidence type="ECO:0000256" key="1">
    <source>
        <dbReference type="ARBA" id="ARBA00006752"/>
    </source>
</evidence>
<reference evidence="3" key="4">
    <citation type="submission" date="2025-08" db="UniProtKB">
        <authorList>
            <consortium name="Ensembl"/>
        </authorList>
    </citation>
    <scope>IDENTIFICATION</scope>
</reference>
<keyword evidence="4" id="KW-1185">Reference proteome</keyword>
<dbReference type="OMA" id="DMWEYLF"/>
<dbReference type="InterPro" id="IPR043129">
    <property type="entry name" value="ATPase_NBD"/>
</dbReference>
<sequence>MELVKEIRSVMIDLGTGYCKAGFAGQPRPSLIMSSVVGRPTQRSAKTGDNRQENYVGEELSNSEPNLKLVNPLRHGIVVDWEGVEAIWSYIFQKGMKILPEEHAVMVADPPLSPTTNREKMAELLFETFSTPAMHIAYQSILSLYSYGRTTGLVVESGHGVTHVVPVHEGYNMPHVTGRADYSGSDLNEYLMKLLNEQGNKFTEKGLHIVEDIKKKCCYTAINFEQDMNLDVNEYLVEYELPDGHVIAIGKERFRCPEALFNPSLIGSKEPGIHSLALHSLDMCDSNLKYDMYSNILLCGGSTMFEGFSDRLQKEMNKMERGMNPIVHSIPERKYSVWLGGSIMASLKSFQQLWVRKRDYDERGPFVIYRKCF</sequence>
<dbReference type="InterPro" id="IPR004000">
    <property type="entry name" value="Actin"/>
</dbReference>
<dbReference type="STRING" id="7868.ENSCMIP00000025892"/>
<reference evidence="4" key="2">
    <citation type="journal article" date="2007" name="PLoS Biol.">
        <title>Survey sequencing and comparative analysis of the elephant shark (Callorhinchus milii) genome.</title>
        <authorList>
            <person name="Venkatesh B."/>
            <person name="Kirkness E.F."/>
            <person name="Loh Y.H."/>
            <person name="Halpern A.L."/>
            <person name="Lee A.P."/>
            <person name="Johnson J."/>
            <person name="Dandona N."/>
            <person name="Viswanathan L.D."/>
            <person name="Tay A."/>
            <person name="Venter J.C."/>
            <person name="Strausberg R.L."/>
            <person name="Brenner S."/>
        </authorList>
    </citation>
    <scope>NUCLEOTIDE SEQUENCE [LARGE SCALE GENOMIC DNA]</scope>
</reference>
<accession>A0A4W3IB15</accession>
<dbReference type="CDD" id="cd10214">
    <property type="entry name" value="ASKHA_NBD_ACTL7"/>
    <property type="match status" value="1"/>
</dbReference>
<dbReference type="AlphaFoldDB" id="A0A4W3IB15"/>
<comment type="similarity">
    <text evidence="1 2">Belongs to the actin family.</text>
</comment>
<evidence type="ECO:0000256" key="2">
    <source>
        <dbReference type="RuleBase" id="RU000487"/>
    </source>
</evidence>
<dbReference type="FunFam" id="3.30.420.40:FF:000050">
    <property type="entry name" value="Actin, alpha skeletal muscle"/>
    <property type="match status" value="1"/>
</dbReference>
<dbReference type="Gene3D" id="3.90.640.10">
    <property type="entry name" value="Actin, Chain A, domain 4"/>
    <property type="match status" value="1"/>
</dbReference>
<reference evidence="3" key="5">
    <citation type="submission" date="2025-09" db="UniProtKB">
        <authorList>
            <consortium name="Ensembl"/>
        </authorList>
    </citation>
    <scope>IDENTIFICATION</scope>
</reference>
<dbReference type="InParanoid" id="A0A4W3IB15"/>